<dbReference type="InterPro" id="IPR001041">
    <property type="entry name" value="2Fe-2S_ferredoxin-type"/>
</dbReference>
<feature type="domain" description="2Fe-2S ferredoxin-type" evidence="6">
    <location>
        <begin position="17"/>
        <end position="93"/>
    </location>
</feature>
<dbReference type="GO" id="GO:0046872">
    <property type="term" value="F:metal ion binding"/>
    <property type="evidence" value="ECO:0007669"/>
    <property type="project" value="UniProtKB-KW"/>
</dbReference>
<evidence type="ECO:0000259" key="6">
    <source>
        <dbReference type="PROSITE" id="PS51085"/>
    </source>
</evidence>
<dbReference type="GO" id="GO:0016903">
    <property type="term" value="F:oxidoreductase activity, acting on the aldehyde or oxo group of donors"/>
    <property type="evidence" value="ECO:0007669"/>
    <property type="project" value="TreeGrafter"/>
</dbReference>
<keyword evidence="5" id="KW-0411">Iron-sulfur</keyword>
<sequence length="177" mass="18975">MNSILKPGPNTGAAQAIPITLTINGEVRHLTVEPWTSLLDLLRDELDLTGTKKGCDHGQCGACTVLIDDRRVNSCLTLAVMKDGASITTVEGLSQGDELHPMQDAFIEHDAFQCGYCTPGQICSAVGLIKEGRAHSAEEIREMMSGNLCRCGCYVNIVTAIEQVIESDGARIKEAAE</sequence>
<gene>
    <name evidence="7" type="ORF">SAE02_16570</name>
</gene>
<dbReference type="InterPro" id="IPR002888">
    <property type="entry name" value="2Fe-2S-bd"/>
</dbReference>
<dbReference type="InterPro" id="IPR006058">
    <property type="entry name" value="2Fe2S_fd_BS"/>
</dbReference>
<dbReference type="EMBL" id="BJYZ01000006">
    <property type="protein sequence ID" value="GEO37509.1"/>
    <property type="molecule type" value="Genomic_DNA"/>
</dbReference>
<dbReference type="InterPro" id="IPR012675">
    <property type="entry name" value="Beta-grasp_dom_sf"/>
</dbReference>
<name>A0A512DM07_9PROT</name>
<evidence type="ECO:0000256" key="5">
    <source>
        <dbReference type="ARBA" id="ARBA00023014"/>
    </source>
</evidence>
<dbReference type="Gene3D" id="1.10.150.120">
    <property type="entry name" value="[2Fe-2S]-binding domain"/>
    <property type="match status" value="1"/>
</dbReference>
<evidence type="ECO:0000256" key="3">
    <source>
        <dbReference type="ARBA" id="ARBA00023002"/>
    </source>
</evidence>
<dbReference type="Pfam" id="PF01799">
    <property type="entry name" value="Fer2_2"/>
    <property type="match status" value="1"/>
</dbReference>
<dbReference type="PROSITE" id="PS51085">
    <property type="entry name" value="2FE2S_FER_2"/>
    <property type="match status" value="1"/>
</dbReference>
<dbReference type="Pfam" id="PF00111">
    <property type="entry name" value="Fer2"/>
    <property type="match status" value="1"/>
</dbReference>
<keyword evidence="1" id="KW-0001">2Fe-2S</keyword>
<dbReference type="InterPro" id="IPR036884">
    <property type="entry name" value="2Fe-2S-bd_dom_sf"/>
</dbReference>
<dbReference type="GO" id="GO:0051537">
    <property type="term" value="F:2 iron, 2 sulfur cluster binding"/>
    <property type="evidence" value="ECO:0007669"/>
    <property type="project" value="UniProtKB-KW"/>
</dbReference>
<accession>A0A512DM07</accession>
<keyword evidence="2" id="KW-0479">Metal-binding</keyword>
<proteinExistence type="predicted"/>
<evidence type="ECO:0000256" key="4">
    <source>
        <dbReference type="ARBA" id="ARBA00023004"/>
    </source>
</evidence>
<dbReference type="RefSeq" id="WP_147040234.1">
    <property type="nucleotide sequence ID" value="NZ_BJYZ01000006.1"/>
</dbReference>
<dbReference type="SUPFAM" id="SSF47741">
    <property type="entry name" value="CO dehydrogenase ISP C-domain like"/>
    <property type="match status" value="1"/>
</dbReference>
<dbReference type="PROSITE" id="PS00197">
    <property type="entry name" value="2FE2S_FER_1"/>
    <property type="match status" value="1"/>
</dbReference>
<dbReference type="SUPFAM" id="SSF54292">
    <property type="entry name" value="2Fe-2S ferredoxin-like"/>
    <property type="match status" value="1"/>
</dbReference>
<dbReference type="Gene3D" id="3.10.20.30">
    <property type="match status" value="1"/>
</dbReference>
<evidence type="ECO:0000256" key="2">
    <source>
        <dbReference type="ARBA" id="ARBA00022723"/>
    </source>
</evidence>
<dbReference type="OrthoDB" id="7375656at2"/>
<protein>
    <submittedName>
        <fullName evidence="7">Ferredoxin</fullName>
    </submittedName>
</protein>
<dbReference type="FunFam" id="1.10.150.120:FF:000003">
    <property type="entry name" value="Carbon monoxide dehydrogenase, small subunit"/>
    <property type="match status" value="1"/>
</dbReference>
<dbReference type="PANTHER" id="PTHR45331:SF2">
    <property type="entry name" value="OXIDOREDUCTASE WITH IRON-SULFUR SUBUNIT"/>
    <property type="match status" value="1"/>
</dbReference>
<keyword evidence="4" id="KW-0408">Iron</keyword>
<dbReference type="PANTHER" id="PTHR45331">
    <property type="entry name" value="OXIDOREDUCTASE, IRON-SULPHUR BINDING SUBUNIT-RELATED-RELATED"/>
    <property type="match status" value="1"/>
</dbReference>
<keyword evidence="8" id="KW-1185">Reference proteome</keyword>
<dbReference type="FunFam" id="3.10.20.30:FF:000020">
    <property type="entry name" value="Xanthine dehydrogenase iron-sulfur subunit"/>
    <property type="match status" value="1"/>
</dbReference>
<dbReference type="InterPro" id="IPR052914">
    <property type="entry name" value="Aldehyde_Oxdr_Iron-Sulfur"/>
</dbReference>
<evidence type="ECO:0000313" key="8">
    <source>
        <dbReference type="Proteomes" id="UP000321523"/>
    </source>
</evidence>
<evidence type="ECO:0000313" key="7">
    <source>
        <dbReference type="EMBL" id="GEO37509.1"/>
    </source>
</evidence>
<keyword evidence="3" id="KW-0560">Oxidoreductase</keyword>
<comment type="caution">
    <text evidence="7">The sequence shown here is derived from an EMBL/GenBank/DDBJ whole genome shotgun (WGS) entry which is preliminary data.</text>
</comment>
<evidence type="ECO:0000256" key="1">
    <source>
        <dbReference type="ARBA" id="ARBA00022714"/>
    </source>
</evidence>
<dbReference type="Proteomes" id="UP000321523">
    <property type="component" value="Unassembled WGS sequence"/>
</dbReference>
<dbReference type="AlphaFoldDB" id="A0A512DM07"/>
<reference evidence="7 8" key="1">
    <citation type="submission" date="2019-07" db="EMBL/GenBank/DDBJ databases">
        <title>Whole genome shotgun sequence of Skermanella aerolata NBRC 106429.</title>
        <authorList>
            <person name="Hosoyama A."/>
            <person name="Uohara A."/>
            <person name="Ohji S."/>
            <person name="Ichikawa N."/>
        </authorList>
    </citation>
    <scope>NUCLEOTIDE SEQUENCE [LARGE SCALE GENOMIC DNA]</scope>
    <source>
        <strain evidence="7 8">NBRC 106429</strain>
    </source>
</reference>
<dbReference type="InterPro" id="IPR036010">
    <property type="entry name" value="2Fe-2S_ferredoxin-like_sf"/>
</dbReference>
<organism evidence="7 8">
    <name type="scientific">Skermanella aerolata</name>
    <dbReference type="NCBI Taxonomy" id="393310"/>
    <lineage>
        <taxon>Bacteria</taxon>
        <taxon>Pseudomonadati</taxon>
        <taxon>Pseudomonadota</taxon>
        <taxon>Alphaproteobacteria</taxon>
        <taxon>Rhodospirillales</taxon>
        <taxon>Azospirillaceae</taxon>
        <taxon>Skermanella</taxon>
    </lineage>
</organism>